<feature type="region of interest" description="Disordered" evidence="1">
    <location>
        <begin position="1"/>
        <end position="109"/>
    </location>
</feature>
<dbReference type="EMBL" id="AP004062">
    <property type="protein sequence ID" value="BAD22978.1"/>
    <property type="molecule type" value="Genomic_DNA"/>
</dbReference>
<reference evidence="4" key="3">
    <citation type="journal article" date="2005" name="Nature">
        <title>The map-based sequence of the rice genome.</title>
        <authorList>
            <consortium name="International rice genome sequencing project (IRGSP)"/>
            <person name="Matsumoto T."/>
            <person name="Wu J."/>
            <person name="Kanamori H."/>
            <person name="Katayose Y."/>
            <person name="Fujisawa M."/>
            <person name="Namiki N."/>
            <person name="Mizuno H."/>
            <person name="Yamamoto K."/>
            <person name="Antonio B.A."/>
            <person name="Baba T."/>
            <person name="Sakata K."/>
            <person name="Nagamura Y."/>
            <person name="Aoki H."/>
            <person name="Arikawa K."/>
            <person name="Arita K."/>
            <person name="Bito T."/>
            <person name="Chiden Y."/>
            <person name="Fujitsuka N."/>
            <person name="Fukunaka R."/>
            <person name="Hamada M."/>
            <person name="Harada C."/>
            <person name="Hayashi A."/>
            <person name="Hijishita S."/>
            <person name="Honda M."/>
            <person name="Hosokawa S."/>
            <person name="Ichikawa Y."/>
            <person name="Idonuma A."/>
            <person name="Iijima M."/>
            <person name="Ikeda M."/>
            <person name="Ikeno M."/>
            <person name="Ito K."/>
            <person name="Ito S."/>
            <person name="Ito T."/>
            <person name="Ito Y."/>
            <person name="Ito Y."/>
            <person name="Iwabuchi A."/>
            <person name="Kamiya K."/>
            <person name="Karasawa W."/>
            <person name="Kurita K."/>
            <person name="Katagiri S."/>
            <person name="Kikuta A."/>
            <person name="Kobayashi H."/>
            <person name="Kobayashi N."/>
            <person name="Machita K."/>
            <person name="Maehara T."/>
            <person name="Masukawa M."/>
            <person name="Mizubayashi T."/>
            <person name="Mukai Y."/>
            <person name="Nagasaki H."/>
            <person name="Nagata Y."/>
            <person name="Naito S."/>
            <person name="Nakashima M."/>
            <person name="Nakama Y."/>
            <person name="Nakamichi Y."/>
            <person name="Nakamura M."/>
            <person name="Meguro A."/>
            <person name="Negishi M."/>
            <person name="Ohta I."/>
            <person name="Ohta T."/>
            <person name="Okamoto M."/>
            <person name="Ono N."/>
            <person name="Saji S."/>
            <person name="Sakaguchi M."/>
            <person name="Sakai K."/>
            <person name="Shibata M."/>
            <person name="Shimokawa T."/>
            <person name="Song J."/>
            <person name="Takazaki Y."/>
            <person name="Terasawa K."/>
            <person name="Tsugane M."/>
            <person name="Tsuji K."/>
            <person name="Ueda S."/>
            <person name="Waki K."/>
            <person name="Yamagata H."/>
            <person name="Yamamoto M."/>
            <person name="Yamamoto S."/>
            <person name="Yamane H."/>
            <person name="Yoshiki S."/>
            <person name="Yoshihara R."/>
            <person name="Yukawa K."/>
            <person name="Zhong H."/>
            <person name="Yano M."/>
            <person name="Yuan Q."/>
            <person name="Ouyang S."/>
            <person name="Liu J."/>
            <person name="Jones K.M."/>
            <person name="Gansberger K."/>
            <person name="Moffat K."/>
            <person name="Hill J."/>
            <person name="Bera J."/>
            <person name="Fadrosh D."/>
            <person name="Jin S."/>
            <person name="Johri S."/>
            <person name="Kim M."/>
            <person name="Overton L."/>
            <person name="Reardon M."/>
            <person name="Tsitrin T."/>
            <person name="Vuong H."/>
            <person name="Weaver B."/>
            <person name="Ciecko A."/>
            <person name="Tallon L."/>
            <person name="Jackson J."/>
            <person name="Pai G."/>
            <person name="Aken S.V."/>
            <person name="Utterback T."/>
            <person name="Reidmuller S."/>
            <person name="Feldblyum T."/>
            <person name="Hsiao J."/>
            <person name="Zismann V."/>
            <person name="Iobst S."/>
            <person name="de Vazeille A.R."/>
            <person name="Buell C.R."/>
            <person name="Ying K."/>
            <person name="Li Y."/>
            <person name="Lu T."/>
            <person name="Huang Y."/>
            <person name="Zhao Q."/>
            <person name="Feng Q."/>
            <person name="Zhang L."/>
            <person name="Zhu J."/>
            <person name="Weng Q."/>
            <person name="Mu J."/>
            <person name="Lu Y."/>
            <person name="Fan D."/>
            <person name="Liu Y."/>
            <person name="Guan J."/>
            <person name="Zhang Y."/>
            <person name="Yu S."/>
            <person name="Liu X."/>
            <person name="Zhang Y."/>
            <person name="Hong G."/>
            <person name="Han B."/>
            <person name="Choisne N."/>
            <person name="Demange N."/>
            <person name="Orjeda G."/>
            <person name="Samain S."/>
            <person name="Cattolico L."/>
            <person name="Pelletier E."/>
            <person name="Couloux A."/>
            <person name="Segurens B."/>
            <person name="Wincker P."/>
            <person name="D'Hont A."/>
            <person name="Scarpelli C."/>
            <person name="Weissenbach J."/>
            <person name="Salanoubat M."/>
            <person name="Quetier F."/>
            <person name="Yu Y."/>
            <person name="Kim H.R."/>
            <person name="Rambo T."/>
            <person name="Currie J."/>
            <person name="Collura K."/>
            <person name="Luo M."/>
            <person name="Yang T."/>
            <person name="Ammiraju J.S.S."/>
            <person name="Engler F."/>
            <person name="Soderlund C."/>
            <person name="Wing R.A."/>
            <person name="Palmer L.E."/>
            <person name="de la Bastide M."/>
            <person name="Spiegel L."/>
            <person name="Nascimento L."/>
            <person name="Zutavern T."/>
            <person name="O'Shaughnessy A."/>
            <person name="Dike S."/>
            <person name="Dedhia N."/>
            <person name="Preston R."/>
            <person name="Balija V."/>
            <person name="McCombie W.R."/>
            <person name="Chow T."/>
            <person name="Chen H."/>
            <person name="Chung M."/>
            <person name="Chen C."/>
            <person name="Shaw J."/>
            <person name="Wu H."/>
            <person name="Hsiao K."/>
            <person name="Chao Y."/>
            <person name="Chu M."/>
            <person name="Cheng C."/>
            <person name="Hour A."/>
            <person name="Lee P."/>
            <person name="Lin S."/>
            <person name="Lin Y."/>
            <person name="Liou J."/>
            <person name="Liu S."/>
            <person name="Hsing Y."/>
            <person name="Raghuvanshi S."/>
            <person name="Mohanty A."/>
            <person name="Bharti A.K."/>
            <person name="Gaur A."/>
            <person name="Gupta V."/>
            <person name="Kumar D."/>
            <person name="Ravi V."/>
            <person name="Vij S."/>
            <person name="Kapur A."/>
            <person name="Khurana P."/>
            <person name="Khurana P."/>
            <person name="Khurana J.P."/>
            <person name="Tyagi A.K."/>
            <person name="Gaikwad K."/>
            <person name="Singh A."/>
            <person name="Dalal V."/>
            <person name="Srivastava S."/>
            <person name="Dixit A."/>
            <person name="Pal A.K."/>
            <person name="Ghazi I.A."/>
            <person name="Yadav M."/>
            <person name="Pandit A."/>
            <person name="Bhargava A."/>
            <person name="Sureshbabu K."/>
            <person name="Batra K."/>
            <person name="Sharma T.R."/>
            <person name="Mohapatra T."/>
            <person name="Singh N.K."/>
            <person name="Messing J."/>
            <person name="Nelson A.B."/>
            <person name="Fuks G."/>
            <person name="Kavchok S."/>
            <person name="Keizer G."/>
            <person name="Linton E."/>
            <person name="Llaca V."/>
            <person name="Song R."/>
            <person name="Tanyolac B."/>
            <person name="Young S."/>
            <person name="Ho-Il K."/>
            <person name="Hahn J.H."/>
            <person name="Sangsakoo G."/>
            <person name="Vanavichit A."/>
            <person name="de Mattos Luiz.A.T."/>
            <person name="Zimmer P.D."/>
            <person name="Malone G."/>
            <person name="Dellagostin O."/>
            <person name="de Oliveira A.C."/>
            <person name="Bevan M."/>
            <person name="Bancroft I."/>
            <person name="Minx P."/>
            <person name="Cordum H."/>
            <person name="Wilson R."/>
            <person name="Cheng Z."/>
            <person name="Jin W."/>
            <person name="Jiang J."/>
            <person name="Leong S.A."/>
            <person name="Iwama H."/>
            <person name="Gojobori T."/>
            <person name="Itoh T."/>
            <person name="Niimura Y."/>
            <person name="Fujii Y."/>
            <person name="Habara T."/>
            <person name="Sakai H."/>
            <person name="Sato Y."/>
            <person name="Wilson G."/>
            <person name="Kumar K."/>
            <person name="McCouch S."/>
            <person name="Juretic N."/>
            <person name="Hoen D."/>
            <person name="Wright S."/>
            <person name="Bruskiewich R."/>
            <person name="Bureau T."/>
            <person name="Miyao A."/>
            <person name="Hirochika H."/>
            <person name="Nishikawa T."/>
            <person name="Kadowaki K."/>
            <person name="Sugiura M."/>
            <person name="Burr B."/>
            <person name="Sasaki T."/>
        </authorList>
    </citation>
    <scope>NUCLEOTIDE SEQUENCE [LARGE SCALE GENOMIC DNA]</scope>
    <source>
        <strain evidence="4">cv. Nipponbare</strain>
    </source>
</reference>
<feature type="compositionally biased region" description="Low complexity" evidence="1">
    <location>
        <begin position="69"/>
        <end position="80"/>
    </location>
</feature>
<organism evidence="3 4">
    <name type="scientific">Oryza sativa subsp. japonica</name>
    <name type="common">Rice</name>
    <dbReference type="NCBI Taxonomy" id="39947"/>
    <lineage>
        <taxon>Eukaryota</taxon>
        <taxon>Viridiplantae</taxon>
        <taxon>Streptophyta</taxon>
        <taxon>Embryophyta</taxon>
        <taxon>Tracheophyta</taxon>
        <taxon>Spermatophyta</taxon>
        <taxon>Magnoliopsida</taxon>
        <taxon>Liliopsida</taxon>
        <taxon>Poales</taxon>
        <taxon>Poaceae</taxon>
        <taxon>BOP clade</taxon>
        <taxon>Oryzoideae</taxon>
        <taxon>Oryzeae</taxon>
        <taxon>Oryzinae</taxon>
        <taxon>Oryza</taxon>
        <taxon>Oryza sativa</taxon>
    </lineage>
</organism>
<dbReference type="AlphaFoldDB" id="Q6K5Z9"/>
<name>Q6K5Z9_ORYSJ</name>
<reference evidence="4" key="4">
    <citation type="journal article" date="2008" name="Nucleic Acids Res.">
        <title>The rice annotation project database (RAP-DB): 2008 update.</title>
        <authorList>
            <consortium name="The rice annotation project (RAP)"/>
        </authorList>
    </citation>
    <scope>GENOME REANNOTATION</scope>
    <source>
        <strain evidence="4">cv. Nipponbare</strain>
    </source>
</reference>
<reference evidence="2" key="1">
    <citation type="submission" date="2001-08" db="EMBL/GenBank/DDBJ databases">
        <title>Oryza sativa nipponbare(GA3) genomic DNA, chromosome 2, BAC clone:OJ1471_E11.</title>
        <authorList>
            <person name="Sasaki T."/>
            <person name="Matsumoto T."/>
            <person name="Yamamoto K."/>
        </authorList>
    </citation>
    <scope>NUCLEOTIDE SEQUENCE</scope>
</reference>
<dbReference type="EMBL" id="AP005299">
    <property type="protein sequence ID" value="BAD23248.1"/>
    <property type="molecule type" value="Genomic_DNA"/>
</dbReference>
<evidence type="ECO:0000256" key="1">
    <source>
        <dbReference type="SAM" id="MobiDB-lite"/>
    </source>
</evidence>
<sequence>MAASAAAPPPPTAASAAPSPTTGADLTRTTVPFLPRAAAAAESSPTTDDGVGGALPHHRIQREGSRRQPAVPAAATATVVAEEDTMLSSKRALQDQHSSNTAMSSKRSRRRDDDKHIYVVLDWDMGYVIHKLDVDEFTDSGTGAAMFHHLPEHAAVRIEAPVDLSFPAVAAVGSKIVIATHALLEDAPVFMYDTGTSSLAAGPRPTAPLMPGIMVPVHGQRLYALDPRSASKHYLQVMSPAPRDDDYPARDSFRFSGRAERWSWESVPSPSPPPFAGAGRDPMFVTAYAVHPDGRTVFVSAHNRRAGDDERRRQGTYALDIARRRPAAAAWTPLGDWLLPFQGQGHYVDDLDAWVGLDDDGRLCSCDVASRGAAASAAALGSKITEETLLREDPKRHVGHPSGATLAYMGDGVFCLVECALRRGLDMADALCAEDGCVLHVTVFGLSYDKAGELRISPRRRGRTYLVSRYNHVVAPKVFWM</sequence>
<gene>
    <name evidence="2" type="ORF">OJ1471_E11.2</name>
    <name evidence="3" type="ORF">OJ1789_D08.31</name>
</gene>
<accession>Q6K5Z9</accession>
<reference evidence="3" key="2">
    <citation type="submission" date="2002-05" db="EMBL/GenBank/DDBJ databases">
        <title>Oryza sativa nipponbare(GA3) genomic DNA, chromosome 2, BAC clone:OJ1789_D08.</title>
        <authorList>
            <person name="Sasaki T."/>
            <person name="Matsumoto T."/>
            <person name="Katayose Y."/>
        </authorList>
    </citation>
    <scope>NUCLEOTIDE SEQUENCE</scope>
</reference>
<dbReference type="Proteomes" id="UP000000763">
    <property type="component" value="Chromosome 2"/>
</dbReference>
<dbReference type="HOGENOM" id="CLU_021283_0_0_1"/>
<protein>
    <submittedName>
        <fullName evidence="3">Uncharacterized protein</fullName>
    </submittedName>
</protein>
<dbReference type="PANTHER" id="PTHR33085:SF47">
    <property type="entry name" value="OS02G0513400 PROTEIN"/>
    <property type="match status" value="1"/>
</dbReference>
<dbReference type="PANTHER" id="PTHR33085">
    <property type="entry name" value="OS12G0113100 PROTEIN-RELATED"/>
    <property type="match status" value="1"/>
</dbReference>
<dbReference type="InterPro" id="IPR012871">
    <property type="entry name" value="DUF1668_ORYSA"/>
</dbReference>
<proteinExistence type="predicted"/>
<evidence type="ECO:0000313" key="3">
    <source>
        <dbReference type="EMBL" id="BAD23248.1"/>
    </source>
</evidence>
<evidence type="ECO:0000313" key="2">
    <source>
        <dbReference type="EMBL" id="BAD22978.1"/>
    </source>
</evidence>
<feature type="compositionally biased region" description="Low complexity" evidence="1">
    <location>
        <begin position="13"/>
        <end position="22"/>
    </location>
</feature>
<dbReference type="Pfam" id="PF07893">
    <property type="entry name" value="DUF1668"/>
    <property type="match status" value="1"/>
</dbReference>
<evidence type="ECO:0000313" key="4">
    <source>
        <dbReference type="Proteomes" id="UP000000763"/>
    </source>
</evidence>